<comment type="subcellular location">
    <subcellularLocation>
        <location evidence="2">Endoplasmic reticulum membrane</location>
        <topology evidence="2">Single-pass type II membrane protein</topology>
    </subcellularLocation>
    <subcellularLocation>
        <location evidence="1">Nucleus</location>
    </subcellularLocation>
</comment>
<dbReference type="FunFam" id="1.20.5.170:FF:000054">
    <property type="entry name" value="Cyclic AMP-responsive element-binding protein 3-like 2"/>
    <property type="match status" value="1"/>
</dbReference>
<comment type="similarity">
    <text evidence="3">Belongs to the bZIP family. ATF subfamily.</text>
</comment>
<evidence type="ECO:0000256" key="20">
    <source>
        <dbReference type="SAM" id="MobiDB-lite"/>
    </source>
</evidence>
<dbReference type="SUPFAM" id="SSF57959">
    <property type="entry name" value="Leucine zipper domain"/>
    <property type="match status" value="1"/>
</dbReference>
<feature type="domain" description="BZIP" evidence="21">
    <location>
        <begin position="371"/>
        <end position="422"/>
    </location>
</feature>
<evidence type="ECO:0000256" key="14">
    <source>
        <dbReference type="ARBA" id="ARBA00023159"/>
    </source>
</evidence>
<keyword evidence="11" id="KW-0805">Transcription regulation</keyword>
<dbReference type="PROSITE" id="PS00036">
    <property type="entry name" value="BZIP_BASIC"/>
    <property type="match status" value="1"/>
</dbReference>
<keyword evidence="17" id="KW-0834">Unfolded protein response</keyword>
<evidence type="ECO:0000256" key="19">
    <source>
        <dbReference type="SAM" id="Coils"/>
    </source>
</evidence>
<dbReference type="GO" id="GO:0000981">
    <property type="term" value="F:DNA-binding transcription factor activity, RNA polymerase II-specific"/>
    <property type="evidence" value="ECO:0007669"/>
    <property type="project" value="TreeGrafter"/>
</dbReference>
<dbReference type="InterPro" id="IPR004827">
    <property type="entry name" value="bZIP"/>
</dbReference>
<keyword evidence="15" id="KW-0804">Transcription</keyword>
<evidence type="ECO:0000256" key="3">
    <source>
        <dbReference type="ARBA" id="ARBA00009050"/>
    </source>
</evidence>
<evidence type="ECO:0000256" key="12">
    <source>
        <dbReference type="ARBA" id="ARBA00023125"/>
    </source>
</evidence>
<dbReference type="CDD" id="cd14689">
    <property type="entry name" value="bZIP_CREB3"/>
    <property type="match status" value="1"/>
</dbReference>
<keyword evidence="14" id="KW-0010">Activator</keyword>
<dbReference type="GO" id="GO:0006986">
    <property type="term" value="P:response to unfolded protein"/>
    <property type="evidence" value="ECO:0007669"/>
    <property type="project" value="UniProtKB-KW"/>
</dbReference>
<dbReference type="AlphaFoldDB" id="A0A8J6GFQ2"/>
<keyword evidence="8" id="KW-0256">Endoplasmic reticulum</keyword>
<evidence type="ECO:0000259" key="21">
    <source>
        <dbReference type="PROSITE" id="PS50217"/>
    </source>
</evidence>
<evidence type="ECO:0000256" key="1">
    <source>
        <dbReference type="ARBA" id="ARBA00004123"/>
    </source>
</evidence>
<feature type="region of interest" description="Disordered" evidence="20">
    <location>
        <begin position="274"/>
        <end position="341"/>
    </location>
</feature>
<evidence type="ECO:0000256" key="9">
    <source>
        <dbReference type="ARBA" id="ARBA00022968"/>
    </source>
</evidence>
<dbReference type="PROSITE" id="PS50217">
    <property type="entry name" value="BZIP"/>
    <property type="match status" value="1"/>
</dbReference>
<proteinExistence type="inferred from homology"/>
<keyword evidence="18" id="KW-0539">Nucleus</keyword>
<sequence>MIGSLRRPISVAAVLRVDPLPKARWCREPAARKGQTHFMWKTVVLIRGWTVCESVCLALEADSSEHAVEERAQNVETLRLGMQPQFHDSSTAQHWTKYLVILVYSVLIDPEHFSELLDEFSQNVLGQLLNDPFLSEKSVSMEVEPSPTSPAPLIQAEHSYSLSEEPRPQSPFTHATASDDFNDEEVESEKWYLSADFPSATIKTEPITEEQPPGLVPSVTLTITAISTPFEKEESPLDMNAGVDSSCQTIIPKIKLEPHEVDQFLNFSHKEAPVDQLHLPPTPPSSHSSDSEGSLSPNPRLHPFSLSQAHSPARAMPRGPSALSTSPLLTAPHKLQGSGPLVLTEEEKRTLIAEGYPIPTKLPLTKSEEKALKKIRRKIKNKISAQESRRKKKEYMDSLEKKVESCSTENLELRKKVEVLENTNSATLLLPSPSTQHGTKLAKRASALEDAAFLFSRATPSPWDERTLLQQLQKLQALVMGKVSRTCKLAGTQTGTCLMVVVLCFAVAFGSFFQGYGHYPSATKMALPSQHRLSEPYTASVVRSRNLLIYEEHSPLEESSSPASAGELGGWDRGSSLLRASGLEALPEVDLPHFFISNETSLEKSVLLALQQHLPTAVFIVSYGFPTNYISRIYGLEFAFPQSGGLRLTLWTGAKKELASFTGAAAEKANGLVLQDADRMADKGHGKPQQEGSQILTSASRMRSAFCFTEDPVIRFNLINSCLGSISKLLEGIKFLPTVLQIHPPKDPPRLEVIAWCQLWGCKEVMEKMLPLESGISGLRPSRVQKLTSHYQGRVAPGSGSASLVC</sequence>
<evidence type="ECO:0000313" key="23">
    <source>
        <dbReference type="Proteomes" id="UP000710432"/>
    </source>
</evidence>
<evidence type="ECO:0000256" key="15">
    <source>
        <dbReference type="ARBA" id="ARBA00023163"/>
    </source>
</evidence>
<evidence type="ECO:0000256" key="2">
    <source>
        <dbReference type="ARBA" id="ARBA00004648"/>
    </source>
</evidence>
<dbReference type="PANTHER" id="PTHR46004:SF2">
    <property type="entry name" value="CYCLIC AMP-RESPONSIVE ELEMENT-BINDING PROTEIN 3-LIKE PROTEIN 2"/>
    <property type="match status" value="1"/>
</dbReference>
<comment type="subunit">
    <text evidence="4">Binds DNA as a dimer.</text>
</comment>
<accession>A0A8J6GFQ2</accession>
<keyword evidence="10" id="KW-1133">Transmembrane helix</keyword>
<evidence type="ECO:0000256" key="5">
    <source>
        <dbReference type="ARBA" id="ARBA00013881"/>
    </source>
</evidence>
<evidence type="ECO:0000256" key="6">
    <source>
        <dbReference type="ARBA" id="ARBA00022473"/>
    </source>
</evidence>
<dbReference type="GO" id="GO:0005634">
    <property type="term" value="C:nucleus"/>
    <property type="evidence" value="ECO:0007669"/>
    <property type="project" value="UniProtKB-SubCell"/>
</dbReference>
<evidence type="ECO:0000256" key="16">
    <source>
        <dbReference type="ARBA" id="ARBA00023180"/>
    </source>
</evidence>
<keyword evidence="9" id="KW-0735">Signal-anchor</keyword>
<feature type="coiled-coil region" evidence="19">
    <location>
        <begin position="396"/>
        <end position="423"/>
    </location>
</feature>
<evidence type="ECO:0000256" key="17">
    <source>
        <dbReference type="ARBA" id="ARBA00023230"/>
    </source>
</evidence>
<evidence type="ECO:0000256" key="10">
    <source>
        <dbReference type="ARBA" id="ARBA00022989"/>
    </source>
</evidence>
<organism evidence="22 23">
    <name type="scientific">Microtus ochrogaster</name>
    <name type="common">Prairie vole</name>
    <dbReference type="NCBI Taxonomy" id="79684"/>
    <lineage>
        <taxon>Eukaryota</taxon>
        <taxon>Metazoa</taxon>
        <taxon>Chordata</taxon>
        <taxon>Craniata</taxon>
        <taxon>Vertebrata</taxon>
        <taxon>Euteleostomi</taxon>
        <taxon>Mammalia</taxon>
        <taxon>Eutheria</taxon>
        <taxon>Euarchontoglires</taxon>
        <taxon>Glires</taxon>
        <taxon>Rodentia</taxon>
        <taxon>Myomorpha</taxon>
        <taxon>Muroidea</taxon>
        <taxon>Cricetidae</taxon>
        <taxon>Arvicolinae</taxon>
        <taxon>Microtus</taxon>
    </lineage>
</organism>
<dbReference type="Proteomes" id="UP000710432">
    <property type="component" value="Unassembled WGS sequence"/>
</dbReference>
<dbReference type="PANTHER" id="PTHR46004">
    <property type="entry name" value="CYCLIC AMP RESPONSE ELEMENT-BINDING PROTEIN A"/>
    <property type="match status" value="1"/>
</dbReference>
<evidence type="ECO:0000256" key="18">
    <source>
        <dbReference type="ARBA" id="ARBA00023242"/>
    </source>
</evidence>
<dbReference type="Pfam" id="PF00170">
    <property type="entry name" value="bZIP_1"/>
    <property type="match status" value="1"/>
</dbReference>
<evidence type="ECO:0000256" key="4">
    <source>
        <dbReference type="ARBA" id="ARBA00011195"/>
    </source>
</evidence>
<dbReference type="GO" id="GO:0005789">
    <property type="term" value="C:endoplasmic reticulum membrane"/>
    <property type="evidence" value="ECO:0007669"/>
    <property type="project" value="UniProtKB-SubCell"/>
</dbReference>
<keyword evidence="12" id="KW-0238">DNA-binding</keyword>
<dbReference type="InterPro" id="IPR046347">
    <property type="entry name" value="bZIP_sf"/>
</dbReference>
<keyword evidence="16" id="KW-0325">Glycoprotein</keyword>
<dbReference type="GO" id="GO:0035497">
    <property type="term" value="F:cAMP response element binding"/>
    <property type="evidence" value="ECO:0007669"/>
    <property type="project" value="TreeGrafter"/>
</dbReference>
<feature type="region of interest" description="Disordered" evidence="20">
    <location>
        <begin position="160"/>
        <end position="185"/>
    </location>
</feature>
<evidence type="ECO:0000256" key="7">
    <source>
        <dbReference type="ARBA" id="ARBA00022692"/>
    </source>
</evidence>
<keyword evidence="6" id="KW-0217">Developmental protein</keyword>
<feature type="compositionally biased region" description="Low complexity" evidence="20">
    <location>
        <begin position="285"/>
        <end position="297"/>
    </location>
</feature>
<gene>
    <name evidence="22" type="ORF">LTLLF_155380</name>
</gene>
<evidence type="ECO:0000313" key="22">
    <source>
        <dbReference type="EMBL" id="KAH0510132.1"/>
    </source>
</evidence>
<keyword evidence="13" id="KW-0472">Membrane</keyword>
<dbReference type="SMART" id="SM00338">
    <property type="entry name" value="BRLZ"/>
    <property type="match status" value="1"/>
</dbReference>
<keyword evidence="7" id="KW-0812">Transmembrane</keyword>
<comment type="caution">
    <text evidence="22">The sequence shown here is derived from an EMBL/GenBank/DDBJ whole genome shotgun (WGS) entry which is preliminary data.</text>
</comment>
<evidence type="ECO:0000256" key="11">
    <source>
        <dbReference type="ARBA" id="ARBA00023015"/>
    </source>
</evidence>
<evidence type="ECO:0000256" key="8">
    <source>
        <dbReference type="ARBA" id="ARBA00022824"/>
    </source>
</evidence>
<protein>
    <recommendedName>
        <fullName evidence="5">Cyclic AMP-responsive element-binding protein 3-like protein 2</fullName>
    </recommendedName>
</protein>
<keyword evidence="19" id="KW-0175">Coiled coil</keyword>
<evidence type="ECO:0000256" key="13">
    <source>
        <dbReference type="ARBA" id="ARBA00023136"/>
    </source>
</evidence>
<dbReference type="EMBL" id="JAATJU010022600">
    <property type="protein sequence ID" value="KAH0510132.1"/>
    <property type="molecule type" value="Genomic_DNA"/>
</dbReference>
<dbReference type="Gene3D" id="1.20.5.170">
    <property type="match status" value="1"/>
</dbReference>
<reference evidence="22" key="1">
    <citation type="submission" date="2020-03" db="EMBL/GenBank/DDBJ databases">
        <title>Studies in the Genomics of Life Span.</title>
        <authorList>
            <person name="Glass D."/>
        </authorList>
    </citation>
    <scope>NUCLEOTIDE SEQUENCE</scope>
    <source>
        <strain evidence="22">LTLLF</strain>
        <tissue evidence="22">Muscle</tissue>
    </source>
</reference>
<name>A0A8J6GFQ2_MICOH</name>